<sequence length="435" mass="46801">MALAVFTHKSGRAGAIFFYAAYFRAAYFRAAHFRDACLLSLVVACLAFSPVSFAADAPLAVTSYKMAGDATKMRIVMNFDREPDVKWFLLRGPHRLVVDLPITKFAINAKDVKARGLVRSVRYGDLGEGVSRLILTGKGPFAVDRLDVLKNEDGSGYRIAIDMSAASVREFDAALANQALTTGSTVSSDKGGRVGTGPVSNPGHRFTVVIDPGHGGIDGGAEGLNGTVEKNVTLAFATELRERLAAVGKYDVFMTRETDQFLRLDDRVRIARQHEADLLISIHADTIRVKGLRGATVYTVSDKASDPEAQALADRENLSDQFAGMEIKDDDKEVTDILIDLIRRETHGFSMRFAQTLVGQLSTSVGLINNPQRSASFKVLKAPDVPSVLVELGYLSNAKDEAQLLSADWRGKAAQSITNAIALFASARAGGGTGG</sequence>
<evidence type="ECO:0000259" key="4">
    <source>
        <dbReference type="SMART" id="SM00646"/>
    </source>
</evidence>
<evidence type="ECO:0000256" key="3">
    <source>
        <dbReference type="ARBA" id="ARBA00022801"/>
    </source>
</evidence>
<evidence type="ECO:0000256" key="2">
    <source>
        <dbReference type="ARBA" id="ARBA00011901"/>
    </source>
</evidence>
<dbReference type="EMBL" id="FUIG01000057">
    <property type="protein sequence ID" value="SJM34558.1"/>
    <property type="molecule type" value="Genomic_DNA"/>
</dbReference>
<dbReference type="RefSeq" id="WP_123151033.1">
    <property type="nucleotide sequence ID" value="NZ_FUIG01000057.1"/>
</dbReference>
<dbReference type="SMART" id="SM00646">
    <property type="entry name" value="Ami_3"/>
    <property type="match status" value="1"/>
</dbReference>
<dbReference type="GO" id="GO:0008745">
    <property type="term" value="F:N-acetylmuramoyl-L-alanine amidase activity"/>
    <property type="evidence" value="ECO:0007669"/>
    <property type="project" value="UniProtKB-EC"/>
</dbReference>
<keyword evidence="3 5" id="KW-0378">Hydrolase</keyword>
<dbReference type="AlphaFoldDB" id="A0A2P9ATR5"/>
<dbReference type="GO" id="GO:0009253">
    <property type="term" value="P:peptidoglycan catabolic process"/>
    <property type="evidence" value="ECO:0007669"/>
    <property type="project" value="InterPro"/>
</dbReference>
<dbReference type="EC" id="3.5.1.28" evidence="2"/>
<evidence type="ECO:0000313" key="5">
    <source>
        <dbReference type="EMBL" id="SJM34558.1"/>
    </source>
</evidence>
<dbReference type="GO" id="GO:0030288">
    <property type="term" value="C:outer membrane-bounded periplasmic space"/>
    <property type="evidence" value="ECO:0007669"/>
    <property type="project" value="TreeGrafter"/>
</dbReference>
<dbReference type="PANTHER" id="PTHR30404">
    <property type="entry name" value="N-ACETYLMURAMOYL-L-ALANINE AMIDASE"/>
    <property type="match status" value="1"/>
</dbReference>
<accession>A0A2P9ATR5</accession>
<reference evidence="6" key="1">
    <citation type="submission" date="2016-12" db="EMBL/GenBank/DDBJ databases">
        <authorList>
            <person name="Brunel B."/>
        </authorList>
    </citation>
    <scope>NUCLEOTIDE SEQUENCE [LARGE SCALE GENOMIC DNA]</scope>
</reference>
<gene>
    <name evidence="5" type="ORF">BQ8482_480041</name>
</gene>
<keyword evidence="6" id="KW-1185">Reference proteome</keyword>
<name>A0A2P9ATR5_9HYPH</name>
<proteinExistence type="predicted"/>
<evidence type="ECO:0000313" key="6">
    <source>
        <dbReference type="Proteomes" id="UP000245698"/>
    </source>
</evidence>
<comment type="catalytic activity">
    <reaction evidence="1">
        <text>Hydrolyzes the link between N-acetylmuramoyl residues and L-amino acid residues in certain cell-wall glycopeptides.</text>
        <dbReference type="EC" id="3.5.1.28"/>
    </reaction>
</comment>
<dbReference type="Proteomes" id="UP000245698">
    <property type="component" value="Unassembled WGS sequence"/>
</dbReference>
<dbReference type="PANTHER" id="PTHR30404:SF0">
    <property type="entry name" value="N-ACETYLMURAMOYL-L-ALANINE AMIDASE AMIC"/>
    <property type="match status" value="1"/>
</dbReference>
<organism evidence="5 6">
    <name type="scientific">Mesorhizobium delmotii</name>
    <dbReference type="NCBI Taxonomy" id="1631247"/>
    <lineage>
        <taxon>Bacteria</taxon>
        <taxon>Pseudomonadati</taxon>
        <taxon>Pseudomonadota</taxon>
        <taxon>Alphaproteobacteria</taxon>
        <taxon>Hyphomicrobiales</taxon>
        <taxon>Phyllobacteriaceae</taxon>
        <taxon>Mesorhizobium</taxon>
    </lineage>
</organism>
<feature type="domain" description="MurNAc-LAA" evidence="4">
    <location>
        <begin position="268"/>
        <end position="422"/>
    </location>
</feature>
<dbReference type="Pfam" id="PF11741">
    <property type="entry name" value="AMIN"/>
    <property type="match status" value="1"/>
</dbReference>
<dbReference type="InterPro" id="IPR002508">
    <property type="entry name" value="MurNAc-LAA_cat"/>
</dbReference>
<protein>
    <recommendedName>
        <fullName evidence="2">N-acetylmuramoyl-L-alanine amidase</fullName>
        <ecNumber evidence="2">3.5.1.28</ecNumber>
    </recommendedName>
</protein>
<dbReference type="Pfam" id="PF01520">
    <property type="entry name" value="Amidase_3"/>
    <property type="match status" value="1"/>
</dbReference>
<dbReference type="SUPFAM" id="SSF53187">
    <property type="entry name" value="Zn-dependent exopeptidases"/>
    <property type="match status" value="1"/>
</dbReference>
<dbReference type="Gene3D" id="2.60.40.3500">
    <property type="match status" value="1"/>
</dbReference>
<dbReference type="InterPro" id="IPR021731">
    <property type="entry name" value="AMIN_dom"/>
</dbReference>
<dbReference type="Gene3D" id="3.40.630.40">
    <property type="entry name" value="Zn-dependent exopeptidases"/>
    <property type="match status" value="1"/>
</dbReference>
<evidence type="ECO:0000256" key="1">
    <source>
        <dbReference type="ARBA" id="ARBA00001561"/>
    </source>
</evidence>
<dbReference type="CDD" id="cd02696">
    <property type="entry name" value="MurNAc-LAA"/>
    <property type="match status" value="1"/>
</dbReference>
<dbReference type="InterPro" id="IPR050695">
    <property type="entry name" value="N-acetylmuramoyl_amidase_3"/>
</dbReference>